<comment type="caution">
    <text evidence="1">The sequence shown here is derived from an EMBL/GenBank/DDBJ whole genome shotgun (WGS) entry which is preliminary data.</text>
</comment>
<accession>A0ABS7K3C9</accession>
<dbReference type="RefSeq" id="WP_221872886.1">
    <property type="nucleotide sequence ID" value="NZ_JACWFH010000008.1"/>
</dbReference>
<reference evidence="1 2" key="1">
    <citation type="submission" date="2020-07" db="EMBL/GenBank/DDBJ databases">
        <title>Fungal Genomes of the International Space Station.</title>
        <authorList>
            <person name="Seuylemezian A."/>
            <person name="Singh N.K."/>
            <person name="Wood J."/>
            <person name="Venkateswaran K."/>
        </authorList>
    </citation>
    <scope>NUCLEOTIDE SEQUENCE [LARGE SCALE GENOMIC DNA]</scope>
    <source>
        <strain evidence="1 2">PL-B2</strain>
    </source>
</reference>
<evidence type="ECO:0000313" key="2">
    <source>
        <dbReference type="Proteomes" id="UP000769780"/>
    </source>
</evidence>
<gene>
    <name evidence="1" type="ORF">H0185_08090</name>
</gene>
<sequence>MNLFTENGVYEVVYRGTHFSLLRFIRMDYICDVRYVTLKNIMTGEMYTFDYAGIVGIREISGSIQAYAS</sequence>
<evidence type="ECO:0000313" key="1">
    <source>
        <dbReference type="EMBL" id="MBY0096767.1"/>
    </source>
</evidence>
<dbReference type="EMBL" id="JACWFH010000008">
    <property type="protein sequence ID" value="MBY0096767.1"/>
    <property type="molecule type" value="Genomic_DNA"/>
</dbReference>
<dbReference type="Proteomes" id="UP000769780">
    <property type="component" value="Unassembled WGS sequence"/>
</dbReference>
<keyword evidence="2" id="KW-1185">Reference proteome</keyword>
<organism evidence="1 2">
    <name type="scientific">Mesobacillus maritimus</name>
    <dbReference type="NCBI Taxonomy" id="1643336"/>
    <lineage>
        <taxon>Bacteria</taxon>
        <taxon>Bacillati</taxon>
        <taxon>Bacillota</taxon>
        <taxon>Bacilli</taxon>
        <taxon>Bacillales</taxon>
        <taxon>Bacillaceae</taxon>
        <taxon>Mesobacillus</taxon>
    </lineage>
</organism>
<name>A0ABS7K3C9_9BACI</name>
<protein>
    <submittedName>
        <fullName evidence="1">Uncharacterized protein</fullName>
    </submittedName>
</protein>
<proteinExistence type="predicted"/>